<evidence type="ECO:0000256" key="1">
    <source>
        <dbReference type="SAM" id="MobiDB-lite"/>
    </source>
</evidence>
<feature type="compositionally biased region" description="Low complexity" evidence="1">
    <location>
        <begin position="68"/>
        <end position="88"/>
    </location>
</feature>
<feature type="transmembrane region" description="Helical" evidence="2">
    <location>
        <begin position="36"/>
        <end position="57"/>
    </location>
</feature>
<dbReference type="Proteomes" id="UP000271587">
    <property type="component" value="Chromosome"/>
</dbReference>
<keyword evidence="2" id="KW-1133">Transmembrane helix</keyword>
<evidence type="ECO:0000313" key="4">
    <source>
        <dbReference type="Proteomes" id="UP000271587"/>
    </source>
</evidence>
<evidence type="ECO:0000256" key="2">
    <source>
        <dbReference type="SAM" id="Phobius"/>
    </source>
</evidence>
<feature type="region of interest" description="Disordered" evidence="1">
    <location>
        <begin position="120"/>
        <end position="155"/>
    </location>
</feature>
<protein>
    <submittedName>
        <fullName evidence="3">Uncharacterized protein</fullName>
    </submittedName>
</protein>
<keyword evidence="2" id="KW-0472">Membrane</keyword>
<dbReference type="EMBL" id="CP033897">
    <property type="protein sequence ID" value="AZA10865.1"/>
    <property type="molecule type" value="Genomic_DNA"/>
</dbReference>
<keyword evidence="2" id="KW-0812">Transmembrane</keyword>
<evidence type="ECO:0000313" key="3">
    <source>
        <dbReference type="EMBL" id="AZA10865.1"/>
    </source>
</evidence>
<feature type="compositionally biased region" description="Low complexity" evidence="1">
    <location>
        <begin position="126"/>
        <end position="154"/>
    </location>
</feature>
<proteinExistence type="predicted"/>
<feature type="region of interest" description="Disordered" evidence="1">
    <location>
        <begin position="66"/>
        <end position="96"/>
    </location>
</feature>
<feature type="region of interest" description="Disordered" evidence="1">
    <location>
        <begin position="163"/>
        <end position="182"/>
    </location>
</feature>
<organism evidence="3 4">
    <name type="scientific">Corynebacterium gerontici</name>
    <dbReference type="NCBI Taxonomy" id="2079234"/>
    <lineage>
        <taxon>Bacteria</taxon>
        <taxon>Bacillati</taxon>
        <taxon>Actinomycetota</taxon>
        <taxon>Actinomycetes</taxon>
        <taxon>Mycobacteriales</taxon>
        <taxon>Corynebacteriaceae</taxon>
        <taxon>Corynebacterium</taxon>
    </lineage>
</organism>
<reference evidence="3 4" key="1">
    <citation type="submission" date="2018-11" db="EMBL/GenBank/DDBJ databases">
        <authorList>
            <person name="Kleinhagauer T."/>
            <person name="Glaeser S.P."/>
            <person name="Spergser J."/>
            <person name="Ruckert C."/>
            <person name="Kaempfer P."/>
            <person name="Busse H.-J."/>
        </authorList>
    </citation>
    <scope>NUCLEOTIDE SEQUENCE [LARGE SCALE GENOMIC DNA]</scope>
    <source>
        <strain evidence="3 4">W8</strain>
    </source>
</reference>
<dbReference type="AlphaFoldDB" id="A0A3G6IYL0"/>
<keyword evidence="4" id="KW-1185">Reference proteome</keyword>
<sequence length="194" mass="19997">MIALQVLRTVITSVIKSLSNLYTKSGTTMKHTTRTVIGAFGAGALLAAGVGVGVWKLDPAWSSSKPKATAGISTASSTSKTVPSTSSTRATPTVVSSADVEPVITDHSAGVMRQDDPLLPPNAFIPEEPVAPESTTTPTTTETTTPSAPVPESEVPLISEAPSVELDLTEKPSTPPEGILDSWNSWAQAMGLTG</sequence>
<accession>A0A3G6IYL0</accession>
<dbReference type="KEGG" id="cgk:CGERO_02705"/>
<gene>
    <name evidence="3" type="ORF">CGERO_02705</name>
</gene>
<name>A0A3G6IYL0_9CORY</name>